<feature type="compositionally biased region" description="Low complexity" evidence="8">
    <location>
        <begin position="514"/>
        <end position="533"/>
    </location>
</feature>
<dbReference type="OrthoDB" id="68483at2759"/>
<feature type="domain" description="AGC-kinase C-terminal" evidence="10">
    <location>
        <begin position="305"/>
        <end position="367"/>
    </location>
</feature>
<evidence type="ECO:0000256" key="5">
    <source>
        <dbReference type="ARBA" id="ARBA00022777"/>
    </source>
</evidence>
<evidence type="ECO:0000256" key="6">
    <source>
        <dbReference type="ARBA" id="ARBA00022840"/>
    </source>
</evidence>
<reference evidence="11 12" key="1">
    <citation type="journal article" date="2018" name="Evol. Lett.">
        <title>Horizontal gene cluster transfer increased hallucinogenic mushroom diversity.</title>
        <authorList>
            <person name="Reynolds H.T."/>
            <person name="Vijayakumar V."/>
            <person name="Gluck-Thaler E."/>
            <person name="Korotkin H.B."/>
            <person name="Matheny P.B."/>
            <person name="Slot J.C."/>
        </authorList>
    </citation>
    <scope>NUCLEOTIDE SEQUENCE [LARGE SCALE GENOMIC DNA]</scope>
    <source>
        <strain evidence="11 12">SRW20</strain>
    </source>
</reference>
<name>A0A409Y2C8_9AGAR</name>
<dbReference type="PROSITE" id="PS51285">
    <property type="entry name" value="AGC_KINASE_CTER"/>
    <property type="match status" value="1"/>
</dbReference>
<evidence type="ECO:0000313" key="11">
    <source>
        <dbReference type="EMBL" id="PPQ97128.1"/>
    </source>
</evidence>
<dbReference type="InParanoid" id="A0A409Y2C8"/>
<accession>A0A409Y2C8</accession>
<feature type="domain" description="Protein kinase" evidence="9">
    <location>
        <begin position="6"/>
        <end position="304"/>
    </location>
</feature>
<dbReference type="InterPro" id="IPR008271">
    <property type="entry name" value="Ser/Thr_kinase_AS"/>
</dbReference>
<evidence type="ECO:0000256" key="7">
    <source>
        <dbReference type="PROSITE-ProRule" id="PRU10141"/>
    </source>
</evidence>
<organism evidence="11 12">
    <name type="scientific">Gymnopilus dilepis</name>
    <dbReference type="NCBI Taxonomy" id="231916"/>
    <lineage>
        <taxon>Eukaryota</taxon>
        <taxon>Fungi</taxon>
        <taxon>Dikarya</taxon>
        <taxon>Basidiomycota</taxon>
        <taxon>Agaricomycotina</taxon>
        <taxon>Agaricomycetes</taxon>
        <taxon>Agaricomycetidae</taxon>
        <taxon>Agaricales</taxon>
        <taxon>Agaricineae</taxon>
        <taxon>Hymenogastraceae</taxon>
        <taxon>Gymnopilus</taxon>
    </lineage>
</organism>
<sequence>MSTLDLQVIRFLGEGTGGKVYLVKDQLSRARIALKVVAKQGKNDHALSVVLKERRIAEKLSDSPWFVELWAAWGDQRNFYIAMPIYPTDLDSEMLRCGTIEPDRARFYMAEIIIALTELHSRGIIHRDVKAPNILLDFEGHVVLADFGLSKDFGERPTIAERVFQPYWPFLRTDNATSETPPRDPEELFFVTWDYRGSELEMAPEVHLRKPYSFGADFWSAAVVLYWMLTGRPPFYVDEDEVQFVGQGEPHAKSLAQMIAEDPLYWDPEDNVDDITRNFLEKMMEKDPSQRLMISYEMLNHAYFSEINWALMEQRKVPPPWIPPRGVCHVHEPTSPSFTPGEPYTENTPDPYPEFNFVSQKLTEGYPFDDMDDGLYDHVEQHSRPEPVTNAPAFGPSHTDDYFHNLISSSRPCSLSTLKSDLLGEGMPDKAAYQLLDPTVPQESPGIGHALEQPEDRSLSDNGASGQRAPPGLGIWSQSSNLPLKLDLHRAFELHTIYLSDAPLRPRRRGGQRSMHSSATSSTDSSSNLQHSQRIVNGTGIRFKIKVWMARLWPQKPKKIQHLKRLSLLA</sequence>
<dbReference type="Pfam" id="PF00069">
    <property type="entry name" value="Pkinase"/>
    <property type="match status" value="1"/>
</dbReference>
<dbReference type="Gene3D" id="3.30.200.20">
    <property type="entry name" value="Phosphorylase Kinase, domain 1"/>
    <property type="match status" value="1"/>
</dbReference>
<keyword evidence="1" id="KW-0723">Serine/threonine-protein kinase</keyword>
<dbReference type="InterPro" id="IPR017441">
    <property type="entry name" value="Protein_kinase_ATP_BS"/>
</dbReference>
<dbReference type="InterPro" id="IPR011009">
    <property type="entry name" value="Kinase-like_dom_sf"/>
</dbReference>
<evidence type="ECO:0000256" key="3">
    <source>
        <dbReference type="ARBA" id="ARBA00022679"/>
    </source>
</evidence>
<dbReference type="SMART" id="SM00220">
    <property type="entry name" value="S_TKc"/>
    <property type="match status" value="1"/>
</dbReference>
<keyword evidence="6 7" id="KW-0067">ATP-binding</keyword>
<keyword evidence="2" id="KW-0597">Phosphoprotein</keyword>
<feature type="region of interest" description="Disordered" evidence="8">
    <location>
        <begin position="439"/>
        <end position="474"/>
    </location>
</feature>
<protein>
    <recommendedName>
        <fullName evidence="13">Protein kinase domain-containing protein</fullName>
    </recommendedName>
</protein>
<evidence type="ECO:0008006" key="13">
    <source>
        <dbReference type="Google" id="ProtNLM"/>
    </source>
</evidence>
<evidence type="ECO:0000259" key="10">
    <source>
        <dbReference type="PROSITE" id="PS51285"/>
    </source>
</evidence>
<evidence type="ECO:0000256" key="1">
    <source>
        <dbReference type="ARBA" id="ARBA00022527"/>
    </source>
</evidence>
<evidence type="ECO:0000313" key="12">
    <source>
        <dbReference type="Proteomes" id="UP000284706"/>
    </source>
</evidence>
<dbReference type="Proteomes" id="UP000284706">
    <property type="component" value="Unassembled WGS sequence"/>
</dbReference>
<keyword evidence="5" id="KW-0418">Kinase</keyword>
<comment type="caution">
    <text evidence="11">The sequence shown here is derived from an EMBL/GenBank/DDBJ whole genome shotgun (WGS) entry which is preliminary data.</text>
</comment>
<dbReference type="EMBL" id="NHYE01001287">
    <property type="protein sequence ID" value="PPQ97128.1"/>
    <property type="molecule type" value="Genomic_DNA"/>
</dbReference>
<evidence type="ECO:0000256" key="2">
    <source>
        <dbReference type="ARBA" id="ARBA00022553"/>
    </source>
</evidence>
<proteinExistence type="predicted"/>
<evidence type="ECO:0000259" key="9">
    <source>
        <dbReference type="PROSITE" id="PS50011"/>
    </source>
</evidence>
<dbReference type="PANTHER" id="PTHR24351">
    <property type="entry name" value="RIBOSOMAL PROTEIN S6 KINASE"/>
    <property type="match status" value="1"/>
</dbReference>
<dbReference type="PROSITE" id="PS50011">
    <property type="entry name" value="PROTEIN_KINASE_DOM"/>
    <property type="match status" value="1"/>
</dbReference>
<dbReference type="InterPro" id="IPR000719">
    <property type="entry name" value="Prot_kinase_dom"/>
</dbReference>
<gene>
    <name evidence="11" type="ORF">CVT26_000613</name>
</gene>
<dbReference type="STRING" id="231916.A0A409Y2C8"/>
<dbReference type="AlphaFoldDB" id="A0A409Y2C8"/>
<keyword evidence="4 7" id="KW-0547">Nucleotide-binding</keyword>
<dbReference type="GO" id="GO:0004674">
    <property type="term" value="F:protein serine/threonine kinase activity"/>
    <property type="evidence" value="ECO:0007669"/>
    <property type="project" value="UniProtKB-KW"/>
</dbReference>
<dbReference type="Gene3D" id="1.10.510.10">
    <property type="entry name" value="Transferase(Phosphotransferase) domain 1"/>
    <property type="match status" value="1"/>
</dbReference>
<evidence type="ECO:0000256" key="4">
    <source>
        <dbReference type="ARBA" id="ARBA00022741"/>
    </source>
</evidence>
<feature type="region of interest" description="Disordered" evidence="8">
    <location>
        <begin position="504"/>
        <end position="533"/>
    </location>
</feature>
<dbReference type="InterPro" id="IPR000961">
    <property type="entry name" value="AGC-kinase_C"/>
</dbReference>
<keyword evidence="12" id="KW-1185">Reference proteome</keyword>
<dbReference type="PROSITE" id="PS00108">
    <property type="entry name" value="PROTEIN_KINASE_ST"/>
    <property type="match status" value="1"/>
</dbReference>
<keyword evidence="3" id="KW-0808">Transferase</keyword>
<dbReference type="PROSITE" id="PS00107">
    <property type="entry name" value="PROTEIN_KINASE_ATP"/>
    <property type="match status" value="1"/>
</dbReference>
<dbReference type="GO" id="GO:0005524">
    <property type="term" value="F:ATP binding"/>
    <property type="evidence" value="ECO:0007669"/>
    <property type="project" value="UniProtKB-UniRule"/>
</dbReference>
<dbReference type="SUPFAM" id="SSF56112">
    <property type="entry name" value="Protein kinase-like (PK-like)"/>
    <property type="match status" value="1"/>
</dbReference>
<evidence type="ECO:0000256" key="8">
    <source>
        <dbReference type="SAM" id="MobiDB-lite"/>
    </source>
</evidence>
<feature type="binding site" evidence="7">
    <location>
        <position position="39"/>
    </location>
    <ligand>
        <name>ATP</name>
        <dbReference type="ChEBI" id="CHEBI:30616"/>
    </ligand>
</feature>